<evidence type="ECO:0000259" key="6">
    <source>
        <dbReference type="PROSITE" id="PS51387"/>
    </source>
</evidence>
<protein>
    <submittedName>
        <fullName evidence="7">G10241 protein</fullName>
    </submittedName>
</protein>
<evidence type="ECO:0000256" key="1">
    <source>
        <dbReference type="ARBA" id="ARBA00001974"/>
    </source>
</evidence>
<dbReference type="InterPro" id="IPR006093">
    <property type="entry name" value="Oxy_OxRdtase_FAD_BS"/>
</dbReference>
<keyword evidence="3" id="KW-0285">Flavoprotein</keyword>
<dbReference type="Gene3D" id="3.30.465.10">
    <property type="match status" value="1"/>
</dbReference>
<proteinExistence type="inferred from homology"/>
<evidence type="ECO:0000313" key="7">
    <source>
        <dbReference type="EMBL" id="CAL5227305.1"/>
    </source>
</evidence>
<dbReference type="PROSITE" id="PS51387">
    <property type="entry name" value="FAD_PCMH"/>
    <property type="match status" value="1"/>
</dbReference>
<reference evidence="7 8" key="1">
    <citation type="submission" date="2024-06" db="EMBL/GenBank/DDBJ databases">
        <authorList>
            <person name="Kraege A."/>
            <person name="Thomma B."/>
        </authorList>
    </citation>
    <scope>NUCLEOTIDE SEQUENCE [LARGE SCALE GENOMIC DNA]</scope>
</reference>
<comment type="caution">
    <text evidence="7">The sequence shown here is derived from an EMBL/GenBank/DDBJ whole genome shotgun (WGS) entry which is preliminary data.</text>
</comment>
<evidence type="ECO:0000256" key="3">
    <source>
        <dbReference type="ARBA" id="ARBA00022630"/>
    </source>
</evidence>
<keyword evidence="4" id="KW-0274">FAD</keyword>
<dbReference type="PROSITE" id="PS00862">
    <property type="entry name" value="OX2_COVAL_FAD"/>
    <property type="match status" value="1"/>
</dbReference>
<dbReference type="Pfam" id="PF01565">
    <property type="entry name" value="FAD_binding_4"/>
    <property type="match status" value="1"/>
</dbReference>
<gene>
    <name evidence="7" type="primary">g10241</name>
    <name evidence="7" type="ORF">VP750_LOCUS9211</name>
</gene>
<comment type="similarity">
    <text evidence="2">Belongs to the oxygen-dependent FAD-linked oxidoreductase family.</text>
</comment>
<dbReference type="InterPro" id="IPR050416">
    <property type="entry name" value="FAD-linked_Oxidoreductase"/>
</dbReference>
<dbReference type="InterPro" id="IPR006094">
    <property type="entry name" value="Oxid_FAD_bind_N"/>
</dbReference>
<feature type="domain" description="FAD-binding PCMH-type" evidence="6">
    <location>
        <begin position="131"/>
        <end position="306"/>
    </location>
</feature>
<evidence type="ECO:0000256" key="2">
    <source>
        <dbReference type="ARBA" id="ARBA00005466"/>
    </source>
</evidence>
<keyword evidence="8" id="KW-1185">Reference proteome</keyword>
<comment type="cofactor">
    <cofactor evidence="1">
        <name>FAD</name>
        <dbReference type="ChEBI" id="CHEBI:57692"/>
    </cofactor>
</comment>
<dbReference type="PANTHER" id="PTHR42973">
    <property type="entry name" value="BINDING OXIDOREDUCTASE, PUTATIVE (AFU_ORTHOLOGUE AFUA_1G17690)-RELATED"/>
    <property type="match status" value="1"/>
</dbReference>
<dbReference type="InterPro" id="IPR016166">
    <property type="entry name" value="FAD-bd_PCMH"/>
</dbReference>
<evidence type="ECO:0000313" key="8">
    <source>
        <dbReference type="Proteomes" id="UP001497392"/>
    </source>
</evidence>
<sequence length="611" mass="65165">MTPGFKAYPRPTSCNGVEVDILGSEGCPHIESDTRVPEGARKGDSMRGFTALLLVALCHIHAAVSTNTVGPASSLLGCKASQLLTGPNELQVAEFRSKLSDPTALNTHFSYDYSASLITDGLANGTDPVYVYAMPRFIVTASVPEDVVAAVQFAADYNLQVAALGSGHQLAGIALPECGVTIEMYKFQKLNFDPATNLATVGMGVKTGTVAEALTHQYHQLPSIGECFDVCVAGFALQGGLGLIFRYHGTAADFIQSMDVVTVGADKKAVRQTISATSQPDLFWGMRGAGGNLGVAIEYTTKTFAVPVNSQTIRYGFDIADGEDVLTWYAGVVPKCPRSINPGAFLTGGGKPASLFLFFNNVGPITAETEACFQMLFDYAAPRALSSSQPGQPYTTLDYLDFSNQTSVYSECVNNTAATYWNTYFSANGSSTTGTLSPDLIQAALTQARTNPYDTFSIGFLAGPSLPQGEDAQYFTPNAFSFRDSYYVFVGDTWDVPADDASHISHMKQASAALKAHCVGNYINQLMMEDPDDSVNSYEAGIFARLEGVKAVYDPNNLFRDLRYVHPKLQAPTGILNGDIYDALPFSAAEAMAPAPVNAVSGAEAPHPMQG</sequence>
<evidence type="ECO:0000256" key="4">
    <source>
        <dbReference type="ARBA" id="ARBA00022827"/>
    </source>
</evidence>
<name>A0ABP1G7F6_9CHLO</name>
<keyword evidence="5" id="KW-0560">Oxidoreductase</keyword>
<dbReference type="Proteomes" id="UP001497392">
    <property type="component" value="Unassembled WGS sequence"/>
</dbReference>
<dbReference type="Gene3D" id="3.40.462.20">
    <property type="match status" value="1"/>
</dbReference>
<dbReference type="PANTHER" id="PTHR42973:SF39">
    <property type="entry name" value="FAD-BINDING PCMH-TYPE DOMAIN-CONTAINING PROTEIN"/>
    <property type="match status" value="1"/>
</dbReference>
<dbReference type="EMBL" id="CAXHTA020000017">
    <property type="protein sequence ID" value="CAL5227305.1"/>
    <property type="molecule type" value="Genomic_DNA"/>
</dbReference>
<dbReference type="InterPro" id="IPR016169">
    <property type="entry name" value="FAD-bd_PCMH_sub2"/>
</dbReference>
<accession>A0ABP1G7F6</accession>
<evidence type="ECO:0000256" key="5">
    <source>
        <dbReference type="ARBA" id="ARBA00023002"/>
    </source>
</evidence>
<dbReference type="InterPro" id="IPR036318">
    <property type="entry name" value="FAD-bd_PCMH-like_sf"/>
</dbReference>
<dbReference type="SUPFAM" id="SSF56176">
    <property type="entry name" value="FAD-binding/transporter-associated domain-like"/>
    <property type="match status" value="1"/>
</dbReference>
<organism evidence="7 8">
    <name type="scientific">Coccomyxa viridis</name>
    <dbReference type="NCBI Taxonomy" id="1274662"/>
    <lineage>
        <taxon>Eukaryota</taxon>
        <taxon>Viridiplantae</taxon>
        <taxon>Chlorophyta</taxon>
        <taxon>core chlorophytes</taxon>
        <taxon>Trebouxiophyceae</taxon>
        <taxon>Trebouxiophyceae incertae sedis</taxon>
        <taxon>Coccomyxaceae</taxon>
        <taxon>Coccomyxa</taxon>
    </lineage>
</organism>